<name>A0ABV5F587_9FLAO</name>
<dbReference type="EMBL" id="JBHMEZ010000020">
    <property type="protein sequence ID" value="MFB9054607.1"/>
    <property type="molecule type" value="Genomic_DNA"/>
</dbReference>
<sequence length="452" mass="50041">MRKKLQIKQLLILHLFAMATIPAFAQDLFFEQSNGTENTFGQVDVYQQSGSVLRENIADDSTIDKTEGWELLALDGSNYYYQITDITSANYGQIDIWNSSTGIRTNYGNLSSIFPEEEENWILGGADKGLLYFSSSDDNSEIVSWDGTTTSHFAFLKDVVVYPTYWKFAGFHDGVMYIEWVLETNFATSIKTWDGTKSQGTHDNTDYYENYDDAYLFGVSEFVVVSNTEILATLEKIKDHISGASTLTTSDIKTTENAIKMDSGLFSSDSDVIETALETIALYEAKFGGLFTANSSSKGGFSRTASGYELENLMLAIMQPIIDYSYTTENLTNYPTLFENTLFETSSYFPGAAAQPADPTESFTIQINGIHVRKPGTQANYETEDARRPTGTYLAPGSVATVTVPSSLVGIGASILVGAHTWDLTKKSDIKRMDRVTTKYEINSTTVKIANP</sequence>
<dbReference type="InterPro" id="IPR031161">
    <property type="entry name" value="Peptidase_M60_dom"/>
</dbReference>
<comment type="caution">
    <text evidence="3">The sequence shown here is derived from an EMBL/GenBank/DDBJ whole genome shotgun (WGS) entry which is preliminary data.</text>
</comment>
<dbReference type="RefSeq" id="WP_382384248.1">
    <property type="nucleotide sequence ID" value="NZ_JBHMEZ010000020.1"/>
</dbReference>
<reference evidence="3 4" key="1">
    <citation type="submission" date="2024-09" db="EMBL/GenBank/DDBJ databases">
        <authorList>
            <person name="Sun Q."/>
            <person name="Mori K."/>
        </authorList>
    </citation>
    <scope>NUCLEOTIDE SEQUENCE [LARGE SCALE GENOMIC DNA]</scope>
    <source>
        <strain evidence="3 4">CECT 8286</strain>
    </source>
</reference>
<evidence type="ECO:0000313" key="4">
    <source>
        <dbReference type="Proteomes" id="UP001589605"/>
    </source>
</evidence>
<keyword evidence="4" id="KW-1185">Reference proteome</keyword>
<feature type="chain" id="PRO_5047380281" evidence="1">
    <location>
        <begin position="26"/>
        <end position="452"/>
    </location>
</feature>
<gene>
    <name evidence="3" type="ORF">ACFFVB_16080</name>
</gene>
<dbReference type="PROSITE" id="PS51723">
    <property type="entry name" value="PEPTIDASE_M60"/>
    <property type="match status" value="1"/>
</dbReference>
<dbReference type="PANTHER" id="PTHR15730">
    <property type="entry name" value="EXPERIMENTAL AUTOIMMUNE PROSTATITIS ANTIGEN 2-RELATED"/>
    <property type="match status" value="1"/>
</dbReference>
<dbReference type="PANTHER" id="PTHR15730:SF5">
    <property type="entry name" value="SI:CH211-210B2.2-RELATED"/>
    <property type="match status" value="1"/>
</dbReference>
<evidence type="ECO:0000256" key="1">
    <source>
        <dbReference type="SAM" id="SignalP"/>
    </source>
</evidence>
<feature type="signal peptide" evidence="1">
    <location>
        <begin position="1"/>
        <end position="25"/>
    </location>
</feature>
<evidence type="ECO:0000259" key="2">
    <source>
        <dbReference type="PROSITE" id="PS51723"/>
    </source>
</evidence>
<dbReference type="Pfam" id="PF17291">
    <property type="entry name" value="M60-like_N"/>
    <property type="match status" value="1"/>
</dbReference>
<proteinExistence type="predicted"/>
<dbReference type="InterPro" id="IPR035423">
    <property type="entry name" value="M60-like_N"/>
</dbReference>
<keyword evidence="1" id="KW-0732">Signal</keyword>
<feature type="non-terminal residue" evidence="3">
    <location>
        <position position="452"/>
    </location>
</feature>
<protein>
    <submittedName>
        <fullName evidence="3">M60 family peptidase N-terminal accessory domain-containing protein</fullName>
    </submittedName>
</protein>
<organism evidence="3 4">
    <name type="scientific">Formosa undariae</name>
    <dbReference type="NCBI Taxonomy" id="1325436"/>
    <lineage>
        <taxon>Bacteria</taxon>
        <taxon>Pseudomonadati</taxon>
        <taxon>Bacteroidota</taxon>
        <taxon>Flavobacteriia</taxon>
        <taxon>Flavobacteriales</taxon>
        <taxon>Flavobacteriaceae</taxon>
        <taxon>Formosa</taxon>
    </lineage>
</organism>
<evidence type="ECO:0000313" key="3">
    <source>
        <dbReference type="EMBL" id="MFB9054607.1"/>
    </source>
</evidence>
<feature type="domain" description="Peptidase M60" evidence="2">
    <location>
        <begin position="385"/>
        <end position="452"/>
    </location>
</feature>
<dbReference type="InterPro" id="IPR051244">
    <property type="entry name" value="TCAF"/>
</dbReference>
<dbReference type="Proteomes" id="UP001589605">
    <property type="component" value="Unassembled WGS sequence"/>
</dbReference>
<accession>A0ABV5F587</accession>